<evidence type="ECO:0000256" key="3">
    <source>
        <dbReference type="SAM" id="SignalP"/>
    </source>
</evidence>
<keyword evidence="2" id="KW-0472">Membrane</keyword>
<dbReference type="RefSeq" id="WP_182513485.1">
    <property type="nucleotide sequence ID" value="NZ_JACJIQ010000011.1"/>
</dbReference>
<keyword evidence="6" id="KW-1185">Reference proteome</keyword>
<evidence type="ECO:0000256" key="2">
    <source>
        <dbReference type="SAM" id="Phobius"/>
    </source>
</evidence>
<feature type="compositionally biased region" description="Acidic residues" evidence="1">
    <location>
        <begin position="142"/>
        <end position="152"/>
    </location>
</feature>
<dbReference type="PROSITE" id="PS51781">
    <property type="entry name" value="SH3B"/>
    <property type="match status" value="1"/>
</dbReference>
<dbReference type="Gene3D" id="2.20.110.10">
    <property type="entry name" value="Histone H3 K4-specific methyltransferase SET7/9 N-terminal domain"/>
    <property type="match status" value="1"/>
</dbReference>
<evidence type="ECO:0000313" key="5">
    <source>
        <dbReference type="EMBL" id="MBA9078209.1"/>
    </source>
</evidence>
<feature type="domain" description="SH3b" evidence="4">
    <location>
        <begin position="170"/>
        <end position="233"/>
    </location>
</feature>
<dbReference type="InterPro" id="IPR003646">
    <property type="entry name" value="SH3-like_bac-type"/>
</dbReference>
<gene>
    <name evidence="5" type="ORF">FHS90_002933</name>
</gene>
<dbReference type="EMBL" id="JACJIQ010000011">
    <property type="protein sequence ID" value="MBA9078209.1"/>
    <property type="molecule type" value="Genomic_DNA"/>
</dbReference>
<dbReference type="AlphaFoldDB" id="A0A839GN18"/>
<feature type="chain" id="PRO_5032458370" evidence="3">
    <location>
        <begin position="27"/>
        <end position="383"/>
    </location>
</feature>
<comment type="caution">
    <text evidence="5">The sequence shown here is derived from an EMBL/GenBank/DDBJ whole genome shotgun (WGS) entry which is preliminary data.</text>
</comment>
<keyword evidence="2" id="KW-1133">Transmembrane helix</keyword>
<keyword evidence="2" id="KW-0812">Transmembrane</keyword>
<sequence length="383" mass="43441">MKSFIHISKCHFISLVLVLASFSAFSQELPCQDEYDTETCKERYHVDSEGRKHGRYILYFNNGSIKASGNFNHGVAQGAFKISSLGIWFYQWYENGEMIANEIFPITSLAHAKKLAAAEKKKEEQKNSKSSGKDFGNISTDESTENIDEANLTDENVAERSFDGETGTNEELRYIKGNSLNIREGAGGGFQVIGKSDKGEVVKLLSNGSKWSYIETEDGLQGYVSSKFLSINYVSKDDLFGSSWIKYLVIVISSFMFIYVIKIVYRLIFRKNSKRNFNKDNRKNILIGSVVHEDSYLSIFDEKGKIIVRTIKNGKLYGYSKHMVVIEMEEALVMYDSRGRRMASSKEVKGELINVIGNGIFTKEGLNSNTYIVENGFCQRFYH</sequence>
<evidence type="ECO:0000313" key="6">
    <source>
        <dbReference type="Proteomes" id="UP000563094"/>
    </source>
</evidence>
<evidence type="ECO:0000256" key="1">
    <source>
        <dbReference type="SAM" id="MobiDB-lite"/>
    </source>
</evidence>
<dbReference type="Proteomes" id="UP000563094">
    <property type="component" value="Unassembled WGS sequence"/>
</dbReference>
<reference evidence="5 6" key="1">
    <citation type="submission" date="2020-08" db="EMBL/GenBank/DDBJ databases">
        <title>Genomic Encyclopedia of Type Strains, Phase IV (KMG-IV): sequencing the most valuable type-strain genomes for metagenomic binning, comparative biology and taxonomic classification.</title>
        <authorList>
            <person name="Goeker M."/>
        </authorList>
    </citation>
    <scope>NUCLEOTIDE SEQUENCE [LARGE SCALE GENOMIC DNA]</scope>
    <source>
        <strain evidence="5 6">DSM 29854</strain>
    </source>
</reference>
<dbReference type="Gene3D" id="2.30.30.40">
    <property type="entry name" value="SH3 Domains"/>
    <property type="match status" value="1"/>
</dbReference>
<accession>A0A839GN18</accession>
<proteinExistence type="predicted"/>
<feature type="signal peptide" evidence="3">
    <location>
        <begin position="1"/>
        <end position="26"/>
    </location>
</feature>
<keyword evidence="3" id="KW-0732">Signal</keyword>
<evidence type="ECO:0000259" key="4">
    <source>
        <dbReference type="PROSITE" id="PS51781"/>
    </source>
</evidence>
<dbReference type="SUPFAM" id="SSF82185">
    <property type="entry name" value="Histone H3 K4-specific methyltransferase SET7/9 N-terminal domain"/>
    <property type="match status" value="1"/>
</dbReference>
<feature type="region of interest" description="Disordered" evidence="1">
    <location>
        <begin position="120"/>
        <end position="164"/>
    </location>
</feature>
<feature type="transmembrane region" description="Helical" evidence="2">
    <location>
        <begin position="244"/>
        <end position="265"/>
    </location>
</feature>
<protein>
    <submittedName>
        <fullName evidence="5">Uncharacterized protein YgiM (DUF1202 family)</fullName>
    </submittedName>
</protein>
<dbReference type="Pfam" id="PF08239">
    <property type="entry name" value="SH3_3"/>
    <property type="match status" value="1"/>
</dbReference>
<dbReference type="SMART" id="SM00287">
    <property type="entry name" value="SH3b"/>
    <property type="match status" value="1"/>
</dbReference>
<name>A0A839GN18_9BACT</name>
<organism evidence="5 6">
    <name type="scientific">Rufibacter quisquiliarum</name>
    <dbReference type="NCBI Taxonomy" id="1549639"/>
    <lineage>
        <taxon>Bacteria</taxon>
        <taxon>Pseudomonadati</taxon>
        <taxon>Bacteroidota</taxon>
        <taxon>Cytophagia</taxon>
        <taxon>Cytophagales</taxon>
        <taxon>Hymenobacteraceae</taxon>
        <taxon>Rufibacter</taxon>
    </lineage>
</organism>